<proteinExistence type="predicted"/>
<keyword evidence="1" id="KW-0472">Membrane</keyword>
<feature type="transmembrane region" description="Helical" evidence="1">
    <location>
        <begin position="268"/>
        <end position="286"/>
    </location>
</feature>
<comment type="caution">
    <text evidence="2">The sequence shown here is derived from an EMBL/GenBank/DDBJ whole genome shotgun (WGS) entry which is preliminary data.</text>
</comment>
<evidence type="ECO:0000256" key="1">
    <source>
        <dbReference type="SAM" id="Phobius"/>
    </source>
</evidence>
<feature type="transmembrane region" description="Helical" evidence="1">
    <location>
        <begin position="6"/>
        <end position="23"/>
    </location>
</feature>
<feature type="transmembrane region" description="Helical" evidence="1">
    <location>
        <begin position="214"/>
        <end position="232"/>
    </location>
</feature>
<evidence type="ECO:0000313" key="3">
    <source>
        <dbReference type="Proteomes" id="UP000229631"/>
    </source>
</evidence>
<dbReference type="Proteomes" id="UP000229631">
    <property type="component" value="Unassembled WGS sequence"/>
</dbReference>
<evidence type="ECO:0000313" key="2">
    <source>
        <dbReference type="EMBL" id="PIV00885.1"/>
    </source>
</evidence>
<protein>
    <recommendedName>
        <fullName evidence="4">Glycosyltransferase RgtA/B/C/D-like domain-containing protein</fullName>
    </recommendedName>
</protein>
<evidence type="ECO:0008006" key="4">
    <source>
        <dbReference type="Google" id="ProtNLM"/>
    </source>
</evidence>
<name>A0A2M7BCP3_9BACT</name>
<feature type="transmembrane region" description="Helical" evidence="1">
    <location>
        <begin position="172"/>
        <end position="193"/>
    </location>
</feature>
<reference evidence="3" key="1">
    <citation type="submission" date="2017-09" db="EMBL/GenBank/DDBJ databases">
        <title>Depth-based differentiation of microbial function through sediment-hosted aquifers and enrichment of novel symbionts in the deep terrestrial subsurface.</title>
        <authorList>
            <person name="Probst A.J."/>
            <person name="Ladd B."/>
            <person name="Jarett J.K."/>
            <person name="Geller-Mcgrath D.E."/>
            <person name="Sieber C.M.K."/>
            <person name="Emerson J.B."/>
            <person name="Anantharaman K."/>
            <person name="Thomas B.C."/>
            <person name="Malmstrom R."/>
            <person name="Stieglmeier M."/>
            <person name="Klingl A."/>
            <person name="Woyke T."/>
            <person name="Ryan C.M."/>
            <person name="Banfield J.F."/>
        </authorList>
    </citation>
    <scope>NUCLEOTIDE SEQUENCE [LARGE SCALE GENOMIC DNA]</scope>
</reference>
<accession>A0A2M7BCP3</accession>
<keyword evidence="1" id="KW-0812">Transmembrane</keyword>
<feature type="transmembrane region" description="Helical" evidence="1">
    <location>
        <begin position="89"/>
        <end position="114"/>
    </location>
</feature>
<feature type="transmembrane region" description="Helical" evidence="1">
    <location>
        <begin position="298"/>
        <end position="321"/>
    </location>
</feature>
<dbReference type="AlphaFoldDB" id="A0A2M7BCP3"/>
<feature type="transmembrane region" description="Helical" evidence="1">
    <location>
        <begin position="144"/>
        <end position="160"/>
    </location>
</feature>
<dbReference type="EMBL" id="PEVC01000039">
    <property type="protein sequence ID" value="PIV00885.1"/>
    <property type="molecule type" value="Genomic_DNA"/>
</dbReference>
<keyword evidence="1" id="KW-1133">Transmembrane helix</keyword>
<feature type="transmembrane region" description="Helical" evidence="1">
    <location>
        <begin position="341"/>
        <end position="358"/>
    </location>
</feature>
<organism evidence="2 3">
    <name type="scientific">Candidatus Shapirobacteria bacterium CG03_land_8_20_14_0_80_39_12</name>
    <dbReference type="NCBI Taxonomy" id="1974879"/>
    <lineage>
        <taxon>Bacteria</taxon>
        <taxon>Candidatus Shapironibacteriota</taxon>
    </lineage>
</organism>
<sequence length="513" mass="59919">MTVKKLQIILIFFLLTLYAVLVTQRIDLVTADLGRHLKNGEIIWNNLASKGLAFPEVISRNLYSYTYSNYPFLNHHWGSGVLFYLIQKIFGFAGLSAFFTLISLFTFLIFFLIARKISNFNTALLTSVIIIPILVSRTEIRPEAFSYLLSGIFLWILIFKRKKLWLLPVLEILWVNLHIYFFLGLFLIGVFGVRELFIFFAEKSKKSLKEIKKLFLAGGAAVLATLINPAFIKGALYPLQIFKGYGYRLFENQSVLFLDKIVRYPQNLYFKIAFGILILSWVYVLIKRQKISITNLIFSFFFSYLGWTAVRNFSLFGLFLIPVIAENFKGIFKGEREDYQSFITSSLTIILTVGMFLLNPIYWQGKISLGVGLKEGNENAANFFQKNNLAGPIFNNYDNGGYLIYFLFPREKVFVDNRPEAYPQDFFEQVYIPMQENNGKWQEIDKKYRFNAIFFHRNDLTPWGQTFLITRIKDFAWAPVYVDDEQIIFLKRNKQNDEVIKKFELPKEMFSVR</sequence>
<gene>
    <name evidence="2" type="ORF">COS54_02160</name>
</gene>